<evidence type="ECO:0000313" key="4">
    <source>
        <dbReference type="Proteomes" id="UP001500748"/>
    </source>
</evidence>
<keyword evidence="2" id="KW-0732">Signal</keyword>
<dbReference type="RefSeq" id="WP_345145410.1">
    <property type="nucleotide sequence ID" value="NZ_BAABDU010000004.1"/>
</dbReference>
<dbReference type="Proteomes" id="UP001500748">
    <property type="component" value="Unassembled WGS sequence"/>
</dbReference>
<comment type="caution">
    <text evidence="3">The sequence shown here is derived from an EMBL/GenBank/DDBJ whole genome shotgun (WGS) entry which is preliminary data.</text>
</comment>
<evidence type="ECO:0000256" key="1">
    <source>
        <dbReference type="SAM" id="Coils"/>
    </source>
</evidence>
<feature type="coiled-coil region" evidence="1">
    <location>
        <begin position="269"/>
        <end position="296"/>
    </location>
</feature>
<feature type="chain" id="PRO_5045943529" description="Endosialidase-like protein" evidence="2">
    <location>
        <begin position="22"/>
        <end position="296"/>
    </location>
</feature>
<accession>A0ABP7GSW3</accession>
<keyword evidence="4" id="KW-1185">Reference proteome</keyword>
<reference evidence="4" key="1">
    <citation type="journal article" date="2019" name="Int. J. Syst. Evol. Microbiol.">
        <title>The Global Catalogue of Microorganisms (GCM) 10K type strain sequencing project: providing services to taxonomists for standard genome sequencing and annotation.</title>
        <authorList>
            <consortium name="The Broad Institute Genomics Platform"/>
            <consortium name="The Broad Institute Genome Sequencing Center for Infectious Disease"/>
            <person name="Wu L."/>
            <person name="Ma J."/>
        </authorList>
    </citation>
    <scope>NUCLEOTIDE SEQUENCE [LARGE SCALE GENOMIC DNA]</scope>
    <source>
        <strain evidence="4">JCM 17337</strain>
    </source>
</reference>
<organism evidence="3 4">
    <name type="scientific">Flavobacterium ginsengiterrae</name>
    <dbReference type="NCBI Taxonomy" id="871695"/>
    <lineage>
        <taxon>Bacteria</taxon>
        <taxon>Pseudomonadati</taxon>
        <taxon>Bacteroidota</taxon>
        <taxon>Flavobacteriia</taxon>
        <taxon>Flavobacteriales</taxon>
        <taxon>Flavobacteriaceae</taxon>
        <taxon>Flavobacterium</taxon>
    </lineage>
</organism>
<protein>
    <recommendedName>
        <fullName evidence="5">Endosialidase-like protein</fullName>
    </recommendedName>
</protein>
<evidence type="ECO:0008006" key="5">
    <source>
        <dbReference type="Google" id="ProtNLM"/>
    </source>
</evidence>
<dbReference type="EMBL" id="BAABDU010000004">
    <property type="protein sequence ID" value="GAA3773379.1"/>
    <property type="molecule type" value="Genomic_DNA"/>
</dbReference>
<sequence>MRILNKLYFYLLITSNSLLVAQTNFEQGIKLENGTDLNFQAYSFRQEDAGDIIFSKYNNQEMARIRSEYNPANDAASIVFSTTSAIKDTFIFSSLGNLGIGTGNPLARLEVNNGSILVRNSSNVDNESTIMIAHSINIANIDTFGTSIKTITQSGGSNTYGMQFFTQESYLTGQTEKLRILGNGNVGIGVLNPKNKLDVKGVIHSQEVKVDMLNWSDFVFKKEYNLPTLEQVEKHITEKGYLENIPSEEEVLKNGINLGEMNAKLLQKIEELTLYMIEQNKSIANLKKEVDNLKNK</sequence>
<proteinExistence type="predicted"/>
<gene>
    <name evidence="3" type="ORF">GCM10022423_29880</name>
</gene>
<evidence type="ECO:0000313" key="3">
    <source>
        <dbReference type="EMBL" id="GAA3773379.1"/>
    </source>
</evidence>
<name>A0ABP7GSW3_9FLAO</name>
<keyword evidence="1" id="KW-0175">Coiled coil</keyword>
<evidence type="ECO:0000256" key="2">
    <source>
        <dbReference type="SAM" id="SignalP"/>
    </source>
</evidence>
<feature type="signal peptide" evidence="2">
    <location>
        <begin position="1"/>
        <end position="21"/>
    </location>
</feature>